<evidence type="ECO:0000313" key="5">
    <source>
        <dbReference type="Proteomes" id="UP001168821"/>
    </source>
</evidence>
<evidence type="ECO:0000256" key="1">
    <source>
        <dbReference type="ARBA" id="ARBA00004123"/>
    </source>
</evidence>
<proteinExistence type="predicted"/>
<gene>
    <name evidence="4" type="ORF">Zmor_013912</name>
</gene>
<reference evidence="4" key="1">
    <citation type="journal article" date="2023" name="G3 (Bethesda)">
        <title>Whole genome assemblies of Zophobas morio and Tenebrio molitor.</title>
        <authorList>
            <person name="Kaur S."/>
            <person name="Stinson S.A."/>
            <person name="diCenzo G.C."/>
        </authorList>
    </citation>
    <scope>NUCLEOTIDE SEQUENCE</scope>
    <source>
        <strain evidence="4">QUZm001</strain>
    </source>
</reference>
<keyword evidence="5" id="KW-1185">Reference proteome</keyword>
<dbReference type="AlphaFoldDB" id="A0AA38MG04"/>
<dbReference type="GO" id="GO:0005634">
    <property type="term" value="C:nucleus"/>
    <property type="evidence" value="ECO:0007669"/>
    <property type="project" value="UniProtKB-SubCell"/>
</dbReference>
<dbReference type="PROSITE" id="PS50097">
    <property type="entry name" value="BTB"/>
    <property type="match status" value="1"/>
</dbReference>
<comment type="caution">
    <text evidence="4">The sequence shown here is derived from an EMBL/GenBank/DDBJ whole genome shotgun (WGS) entry which is preliminary data.</text>
</comment>
<accession>A0AA38MG04</accession>
<evidence type="ECO:0000259" key="3">
    <source>
        <dbReference type="PROSITE" id="PS50097"/>
    </source>
</evidence>
<feature type="domain" description="BTB" evidence="3">
    <location>
        <begin position="34"/>
        <end position="99"/>
    </location>
</feature>
<sequence length="253" mass="28446">MNTDGNKEYSVNWKNHMSHVRKAFDHLLNSNELTDVTLCCEGKKIGAHKMLLSACSGYFRDTFKEVPCQHPVIILYGVEYSILSDILRFIYNGEVSVDTAKLDSFLKIAQLLQISGLTDDPSDSKVEPSGVEHSDSTVSNLGIEETFVEPTTSTSKAVKRVRTKEVEGPQYKILKQDEDPVRQNDTVLISDVKCEPSELVTFEDPLEDPLQSDHSYDGRQLYGFATDQNAAEEDMKSKYDLVLSSWSKDLHSL</sequence>
<organism evidence="4 5">
    <name type="scientific">Zophobas morio</name>
    <dbReference type="NCBI Taxonomy" id="2755281"/>
    <lineage>
        <taxon>Eukaryota</taxon>
        <taxon>Metazoa</taxon>
        <taxon>Ecdysozoa</taxon>
        <taxon>Arthropoda</taxon>
        <taxon>Hexapoda</taxon>
        <taxon>Insecta</taxon>
        <taxon>Pterygota</taxon>
        <taxon>Neoptera</taxon>
        <taxon>Endopterygota</taxon>
        <taxon>Coleoptera</taxon>
        <taxon>Polyphaga</taxon>
        <taxon>Cucujiformia</taxon>
        <taxon>Tenebrionidae</taxon>
        <taxon>Zophobas</taxon>
    </lineage>
</organism>
<dbReference type="SUPFAM" id="SSF54695">
    <property type="entry name" value="POZ domain"/>
    <property type="match status" value="1"/>
</dbReference>
<comment type="subcellular location">
    <subcellularLocation>
        <location evidence="1">Nucleus</location>
    </subcellularLocation>
</comment>
<evidence type="ECO:0000313" key="4">
    <source>
        <dbReference type="EMBL" id="KAJ3654744.1"/>
    </source>
</evidence>
<dbReference type="InterPro" id="IPR000210">
    <property type="entry name" value="BTB/POZ_dom"/>
</dbReference>
<keyword evidence="2" id="KW-0539">Nucleus</keyword>
<dbReference type="GO" id="GO:0006357">
    <property type="term" value="P:regulation of transcription by RNA polymerase II"/>
    <property type="evidence" value="ECO:0007669"/>
    <property type="project" value="TreeGrafter"/>
</dbReference>
<dbReference type="Pfam" id="PF00651">
    <property type="entry name" value="BTB"/>
    <property type="match status" value="1"/>
</dbReference>
<protein>
    <recommendedName>
        <fullName evidence="3">BTB domain-containing protein</fullName>
    </recommendedName>
</protein>
<dbReference type="InterPro" id="IPR051095">
    <property type="entry name" value="Dros_DevTransReg"/>
</dbReference>
<dbReference type="PANTHER" id="PTHR23110">
    <property type="entry name" value="BTB DOMAIN TRANSCRIPTION FACTOR"/>
    <property type="match status" value="1"/>
</dbReference>
<dbReference type="InterPro" id="IPR011333">
    <property type="entry name" value="SKP1/BTB/POZ_sf"/>
</dbReference>
<dbReference type="SMART" id="SM00225">
    <property type="entry name" value="BTB"/>
    <property type="match status" value="1"/>
</dbReference>
<dbReference type="CDD" id="cd18315">
    <property type="entry name" value="BTB_POZ_BAB-like"/>
    <property type="match status" value="1"/>
</dbReference>
<dbReference type="Proteomes" id="UP001168821">
    <property type="component" value="Unassembled WGS sequence"/>
</dbReference>
<dbReference type="PANTHER" id="PTHR23110:SF106">
    <property type="entry name" value="FI01104P"/>
    <property type="match status" value="1"/>
</dbReference>
<evidence type="ECO:0000256" key="2">
    <source>
        <dbReference type="ARBA" id="ARBA00023242"/>
    </source>
</evidence>
<dbReference type="Gene3D" id="3.30.710.10">
    <property type="entry name" value="Potassium Channel Kv1.1, Chain A"/>
    <property type="match status" value="1"/>
</dbReference>
<name>A0AA38MG04_9CUCU</name>
<dbReference type="EMBL" id="JALNTZ010000004">
    <property type="protein sequence ID" value="KAJ3654744.1"/>
    <property type="molecule type" value="Genomic_DNA"/>
</dbReference>